<dbReference type="GO" id="GO:0005886">
    <property type="term" value="C:plasma membrane"/>
    <property type="evidence" value="ECO:0007669"/>
    <property type="project" value="UniProtKB-SubCell"/>
</dbReference>
<evidence type="ECO:0000256" key="7">
    <source>
        <dbReference type="ARBA" id="ARBA00023180"/>
    </source>
</evidence>
<dbReference type="InterPro" id="IPR002159">
    <property type="entry name" value="CD36_fam"/>
</dbReference>
<gene>
    <name evidence="10" type="ORF">J437_LFUL006190</name>
</gene>
<sequence>MYSLGDLFAHRWTERKWTWDDEGREGEIFAEIGEERGAWKGLDAFEMRYWRIRLPSKLDSPSLKHAEDHNEQGKEGPGGKKEDPETLKGTESGVPSLALGLGAMGAIRKWVQLVLLVVGALLCALGAITTIFWPTIFEALVNKQLQLSWSSKSFEVWRDTPVPMKMKVYFFNWTNPEKLKTTEKPSFFEMGPYTFDEFHKKVNISFHDNYTVTFQQVRTWKFDAENSNGSLDDLVTTLNVPPLQYVYLDPLFISSFHLNFDEIIPKR</sequence>
<dbReference type="EMBL" id="KZ308260">
    <property type="protein sequence ID" value="KAG8225961.1"/>
    <property type="molecule type" value="Genomic_DNA"/>
</dbReference>
<dbReference type="AlphaFoldDB" id="A0A8K0K0B1"/>
<dbReference type="PANTHER" id="PTHR11923:SF93">
    <property type="entry name" value="GH07959P-RELATED"/>
    <property type="match status" value="1"/>
</dbReference>
<name>A0A8K0K0B1_LADFU</name>
<proteinExistence type="inferred from homology"/>
<evidence type="ECO:0000256" key="4">
    <source>
        <dbReference type="ARBA" id="ARBA00022692"/>
    </source>
</evidence>
<dbReference type="GO" id="GO:0005737">
    <property type="term" value="C:cytoplasm"/>
    <property type="evidence" value="ECO:0007669"/>
    <property type="project" value="TreeGrafter"/>
</dbReference>
<dbReference type="Pfam" id="PF01130">
    <property type="entry name" value="CD36"/>
    <property type="match status" value="1"/>
</dbReference>
<evidence type="ECO:0000256" key="6">
    <source>
        <dbReference type="ARBA" id="ARBA00023136"/>
    </source>
</evidence>
<keyword evidence="6 9" id="KW-0472">Membrane</keyword>
<reference evidence="10" key="1">
    <citation type="submission" date="2013-04" db="EMBL/GenBank/DDBJ databases">
        <authorList>
            <person name="Qu J."/>
            <person name="Murali S.C."/>
            <person name="Bandaranaike D."/>
            <person name="Bellair M."/>
            <person name="Blankenburg K."/>
            <person name="Chao H."/>
            <person name="Dinh H."/>
            <person name="Doddapaneni H."/>
            <person name="Downs B."/>
            <person name="Dugan-Rocha S."/>
            <person name="Elkadiri S."/>
            <person name="Gnanaolivu R.D."/>
            <person name="Hernandez B."/>
            <person name="Javaid M."/>
            <person name="Jayaseelan J.C."/>
            <person name="Lee S."/>
            <person name="Li M."/>
            <person name="Ming W."/>
            <person name="Munidasa M."/>
            <person name="Muniz J."/>
            <person name="Nguyen L."/>
            <person name="Ongeri F."/>
            <person name="Osuji N."/>
            <person name="Pu L.-L."/>
            <person name="Puazo M."/>
            <person name="Qu C."/>
            <person name="Quiroz J."/>
            <person name="Raj R."/>
            <person name="Weissenberger G."/>
            <person name="Xin Y."/>
            <person name="Zou X."/>
            <person name="Han Y."/>
            <person name="Richards S."/>
            <person name="Worley K."/>
            <person name="Muzny D."/>
            <person name="Gibbs R."/>
        </authorList>
    </citation>
    <scope>NUCLEOTIDE SEQUENCE</scope>
    <source>
        <strain evidence="10">Sampled in the wild</strain>
    </source>
</reference>
<feature type="region of interest" description="Disordered" evidence="8">
    <location>
        <begin position="61"/>
        <end position="89"/>
    </location>
</feature>
<protein>
    <recommendedName>
        <fullName evidence="12">Scavenger receptor class B member 1</fullName>
    </recommendedName>
</protein>
<dbReference type="OrthoDB" id="514335at2759"/>
<comment type="caution">
    <text evidence="10">The sequence shown here is derived from an EMBL/GenBank/DDBJ whole genome shotgun (WGS) entry which is preliminary data.</text>
</comment>
<dbReference type="PRINTS" id="PR01609">
    <property type="entry name" value="CD36FAMILY"/>
</dbReference>
<dbReference type="PANTHER" id="PTHR11923">
    <property type="entry name" value="SCAVENGER RECEPTOR CLASS B TYPE-1 SR-B1"/>
    <property type="match status" value="1"/>
</dbReference>
<keyword evidence="5 9" id="KW-1133">Transmembrane helix</keyword>
<evidence type="ECO:0000256" key="1">
    <source>
        <dbReference type="ARBA" id="ARBA00004236"/>
    </source>
</evidence>
<organism evidence="10 11">
    <name type="scientific">Ladona fulva</name>
    <name type="common">Scarce chaser dragonfly</name>
    <name type="synonym">Libellula fulva</name>
    <dbReference type="NCBI Taxonomy" id="123851"/>
    <lineage>
        <taxon>Eukaryota</taxon>
        <taxon>Metazoa</taxon>
        <taxon>Ecdysozoa</taxon>
        <taxon>Arthropoda</taxon>
        <taxon>Hexapoda</taxon>
        <taxon>Insecta</taxon>
        <taxon>Pterygota</taxon>
        <taxon>Palaeoptera</taxon>
        <taxon>Odonata</taxon>
        <taxon>Epiprocta</taxon>
        <taxon>Anisoptera</taxon>
        <taxon>Libelluloidea</taxon>
        <taxon>Libellulidae</taxon>
        <taxon>Ladona</taxon>
    </lineage>
</organism>
<keyword evidence="7" id="KW-0325">Glycoprotein</keyword>
<evidence type="ECO:0000313" key="10">
    <source>
        <dbReference type="EMBL" id="KAG8225961.1"/>
    </source>
</evidence>
<evidence type="ECO:0000256" key="2">
    <source>
        <dbReference type="ARBA" id="ARBA00010532"/>
    </source>
</evidence>
<keyword evidence="3" id="KW-1003">Cell membrane</keyword>
<evidence type="ECO:0000256" key="8">
    <source>
        <dbReference type="SAM" id="MobiDB-lite"/>
    </source>
</evidence>
<comment type="subcellular location">
    <subcellularLocation>
        <location evidence="1">Cell membrane</location>
    </subcellularLocation>
</comment>
<keyword evidence="11" id="KW-1185">Reference proteome</keyword>
<reference evidence="10" key="2">
    <citation type="submission" date="2017-10" db="EMBL/GenBank/DDBJ databases">
        <title>Ladona fulva Genome sequencing and assembly.</title>
        <authorList>
            <person name="Murali S."/>
            <person name="Richards S."/>
            <person name="Bandaranaike D."/>
            <person name="Bellair M."/>
            <person name="Blankenburg K."/>
            <person name="Chao H."/>
            <person name="Dinh H."/>
            <person name="Doddapaneni H."/>
            <person name="Dugan-Rocha S."/>
            <person name="Elkadiri S."/>
            <person name="Gnanaolivu R."/>
            <person name="Hernandez B."/>
            <person name="Skinner E."/>
            <person name="Javaid M."/>
            <person name="Lee S."/>
            <person name="Li M."/>
            <person name="Ming W."/>
            <person name="Munidasa M."/>
            <person name="Muniz J."/>
            <person name="Nguyen L."/>
            <person name="Hughes D."/>
            <person name="Osuji N."/>
            <person name="Pu L.-L."/>
            <person name="Puazo M."/>
            <person name="Qu C."/>
            <person name="Quiroz J."/>
            <person name="Raj R."/>
            <person name="Weissenberger G."/>
            <person name="Xin Y."/>
            <person name="Zou X."/>
            <person name="Han Y."/>
            <person name="Worley K."/>
            <person name="Muzny D."/>
            <person name="Gibbs R."/>
        </authorList>
    </citation>
    <scope>NUCLEOTIDE SEQUENCE</scope>
    <source>
        <strain evidence="10">Sampled in the wild</strain>
    </source>
</reference>
<feature type="transmembrane region" description="Helical" evidence="9">
    <location>
        <begin position="113"/>
        <end position="133"/>
    </location>
</feature>
<dbReference type="GO" id="GO:0005044">
    <property type="term" value="F:scavenger receptor activity"/>
    <property type="evidence" value="ECO:0007669"/>
    <property type="project" value="TreeGrafter"/>
</dbReference>
<evidence type="ECO:0008006" key="12">
    <source>
        <dbReference type="Google" id="ProtNLM"/>
    </source>
</evidence>
<accession>A0A8K0K0B1</accession>
<evidence type="ECO:0000256" key="3">
    <source>
        <dbReference type="ARBA" id="ARBA00022475"/>
    </source>
</evidence>
<dbReference type="Proteomes" id="UP000792457">
    <property type="component" value="Unassembled WGS sequence"/>
</dbReference>
<comment type="similarity">
    <text evidence="2">Belongs to the CD36 family.</text>
</comment>
<evidence type="ECO:0000256" key="5">
    <source>
        <dbReference type="ARBA" id="ARBA00022989"/>
    </source>
</evidence>
<feature type="compositionally biased region" description="Basic and acidic residues" evidence="8">
    <location>
        <begin position="62"/>
        <end position="88"/>
    </location>
</feature>
<evidence type="ECO:0000313" key="11">
    <source>
        <dbReference type="Proteomes" id="UP000792457"/>
    </source>
</evidence>
<evidence type="ECO:0000256" key="9">
    <source>
        <dbReference type="SAM" id="Phobius"/>
    </source>
</evidence>
<keyword evidence="4 9" id="KW-0812">Transmembrane</keyword>